<dbReference type="Pfam" id="PF00072">
    <property type="entry name" value="Response_reg"/>
    <property type="match status" value="1"/>
</dbReference>
<dbReference type="Proteomes" id="UP000030700">
    <property type="component" value="Unassembled WGS sequence"/>
</dbReference>
<evidence type="ECO:0000259" key="11">
    <source>
        <dbReference type="PROSITE" id="PS50110"/>
    </source>
</evidence>
<dbReference type="Pfam" id="PF02518">
    <property type="entry name" value="HATPase_c"/>
    <property type="match status" value="1"/>
</dbReference>
<dbReference type="InterPro" id="IPR004358">
    <property type="entry name" value="Sig_transdc_His_kin-like_C"/>
</dbReference>
<dbReference type="SUPFAM" id="SSF52172">
    <property type="entry name" value="CheY-like"/>
    <property type="match status" value="1"/>
</dbReference>
<dbReference type="InterPro" id="IPR036097">
    <property type="entry name" value="HisK_dim/P_sf"/>
</dbReference>
<name>A0A0S6VPJ5_9BACT</name>
<feature type="modified residue" description="4-aspartylphosphate" evidence="9">
    <location>
        <position position="68"/>
    </location>
</feature>
<dbReference type="GO" id="GO:0000155">
    <property type="term" value="F:phosphorelay sensor kinase activity"/>
    <property type="evidence" value="ECO:0007669"/>
    <property type="project" value="InterPro"/>
</dbReference>
<dbReference type="EMBL" id="DF820455">
    <property type="protein sequence ID" value="GAK48955.1"/>
    <property type="molecule type" value="Genomic_DNA"/>
</dbReference>
<keyword evidence="5" id="KW-0547">Nucleotide-binding</keyword>
<dbReference type="InterPro" id="IPR036890">
    <property type="entry name" value="HATPase_C_sf"/>
</dbReference>
<evidence type="ECO:0000313" key="12">
    <source>
        <dbReference type="EMBL" id="GAK48955.1"/>
    </source>
</evidence>
<feature type="domain" description="Histidine kinase" evidence="10">
    <location>
        <begin position="179"/>
        <end position="387"/>
    </location>
</feature>
<evidence type="ECO:0000259" key="10">
    <source>
        <dbReference type="PROSITE" id="PS50109"/>
    </source>
</evidence>
<evidence type="ECO:0000256" key="2">
    <source>
        <dbReference type="ARBA" id="ARBA00012438"/>
    </source>
</evidence>
<dbReference type="PANTHER" id="PTHR43065:SF10">
    <property type="entry name" value="PEROXIDE STRESS-ACTIVATED HISTIDINE KINASE MAK3"/>
    <property type="match status" value="1"/>
</dbReference>
<feature type="domain" description="Response regulatory" evidence="11">
    <location>
        <begin position="11"/>
        <end position="134"/>
    </location>
</feature>
<dbReference type="InterPro" id="IPR003661">
    <property type="entry name" value="HisK_dim/P_dom"/>
</dbReference>
<evidence type="ECO:0000313" key="13">
    <source>
        <dbReference type="Proteomes" id="UP000030700"/>
    </source>
</evidence>
<evidence type="ECO:0000256" key="5">
    <source>
        <dbReference type="ARBA" id="ARBA00022741"/>
    </source>
</evidence>
<organism evidence="12">
    <name type="scientific">Candidatus Moduliflexus flocculans</name>
    <dbReference type="NCBI Taxonomy" id="1499966"/>
    <lineage>
        <taxon>Bacteria</taxon>
        <taxon>Candidatus Moduliflexota</taxon>
        <taxon>Candidatus Moduliflexia</taxon>
        <taxon>Candidatus Moduliflexales</taxon>
        <taxon>Candidatus Moduliflexaceae</taxon>
    </lineage>
</organism>
<accession>A0A0S6VPJ5</accession>
<dbReference type="SUPFAM" id="SSF47384">
    <property type="entry name" value="Homodimeric domain of signal transducing histidine kinase"/>
    <property type="match status" value="1"/>
</dbReference>
<dbReference type="InterPro" id="IPR003594">
    <property type="entry name" value="HATPase_dom"/>
</dbReference>
<evidence type="ECO:0000256" key="4">
    <source>
        <dbReference type="ARBA" id="ARBA00022679"/>
    </source>
</evidence>
<keyword evidence="8" id="KW-0902">Two-component regulatory system</keyword>
<sequence>MEQANHLPRRYIVCVDDDRALLEGLTQQLDAAFADTHEIEGAESASEALHVVEELYNLGSVVEMVISDQVMPGMKGDELLEVLHQRYPEMITVMLTGQAGLDSAIHAINYAGLSRYLVKPWNDDEFIMTIRELLAKYRLEQENKRLFRELQTAYQHLQEAQEQLIHSEKLAIVGKLTAGIAHEIRNQLTILGFAEVIRMAVPDNKQVAQYVQNILDTRSRILSIVEEIRQFAKNQTQSYEKVQISLVNVANTALSIMTYDKEAKRRSIVKDFQTTPILTINPDKIIQVIINLVRNAVQATEENGTITVVITENDSHAILDVIDNGHGIPPELMEDIWKPFFTTKGELGTGLGLDICRRILEGHHGRIYCRSAVGAGTTFTIELPLEDTTTEA</sequence>
<dbReference type="Gene3D" id="3.40.50.2300">
    <property type="match status" value="1"/>
</dbReference>
<dbReference type="SMART" id="SM00448">
    <property type="entry name" value="REC"/>
    <property type="match status" value="1"/>
</dbReference>
<protein>
    <recommendedName>
        <fullName evidence="2">histidine kinase</fullName>
        <ecNumber evidence="2">2.7.13.3</ecNumber>
    </recommendedName>
</protein>
<dbReference type="HOGENOM" id="CLU_000445_114_72_0"/>
<comment type="catalytic activity">
    <reaction evidence="1">
        <text>ATP + protein L-histidine = ADP + protein N-phospho-L-histidine.</text>
        <dbReference type="EC" id="2.7.13.3"/>
    </reaction>
</comment>
<dbReference type="PROSITE" id="PS50110">
    <property type="entry name" value="RESPONSE_REGULATORY"/>
    <property type="match status" value="1"/>
</dbReference>
<dbReference type="Gene3D" id="3.30.565.10">
    <property type="entry name" value="Histidine kinase-like ATPase, C-terminal domain"/>
    <property type="match status" value="1"/>
</dbReference>
<evidence type="ECO:0000256" key="8">
    <source>
        <dbReference type="ARBA" id="ARBA00023012"/>
    </source>
</evidence>
<dbReference type="GO" id="GO:0005524">
    <property type="term" value="F:ATP binding"/>
    <property type="evidence" value="ECO:0007669"/>
    <property type="project" value="UniProtKB-KW"/>
</dbReference>
<dbReference type="SMART" id="SM00387">
    <property type="entry name" value="HATPase_c"/>
    <property type="match status" value="1"/>
</dbReference>
<keyword evidence="6 12" id="KW-0418">Kinase</keyword>
<dbReference type="InterPro" id="IPR005467">
    <property type="entry name" value="His_kinase_dom"/>
</dbReference>
<evidence type="ECO:0000256" key="3">
    <source>
        <dbReference type="ARBA" id="ARBA00022553"/>
    </source>
</evidence>
<evidence type="ECO:0000256" key="9">
    <source>
        <dbReference type="PROSITE-ProRule" id="PRU00169"/>
    </source>
</evidence>
<dbReference type="InterPro" id="IPR011006">
    <property type="entry name" value="CheY-like_superfamily"/>
</dbReference>
<proteinExistence type="predicted"/>
<dbReference type="Pfam" id="PF00512">
    <property type="entry name" value="HisKA"/>
    <property type="match status" value="1"/>
</dbReference>
<evidence type="ECO:0000256" key="6">
    <source>
        <dbReference type="ARBA" id="ARBA00022777"/>
    </source>
</evidence>
<keyword evidence="4" id="KW-0808">Transferase</keyword>
<keyword evidence="3 9" id="KW-0597">Phosphoprotein</keyword>
<evidence type="ECO:0000256" key="1">
    <source>
        <dbReference type="ARBA" id="ARBA00000085"/>
    </source>
</evidence>
<reference evidence="12" key="1">
    <citation type="journal article" date="2015" name="PeerJ">
        <title>First genomic representation of candidate bacterial phylum KSB3 points to enhanced environmental sensing as a trigger of wastewater bulking.</title>
        <authorList>
            <person name="Sekiguchi Y."/>
            <person name="Ohashi A."/>
            <person name="Parks D.H."/>
            <person name="Yamauchi T."/>
            <person name="Tyson G.W."/>
            <person name="Hugenholtz P."/>
        </authorList>
    </citation>
    <scope>NUCLEOTIDE SEQUENCE [LARGE SCALE GENOMIC DNA]</scope>
</reference>
<dbReference type="CDD" id="cd00082">
    <property type="entry name" value="HisKA"/>
    <property type="match status" value="1"/>
</dbReference>
<dbReference type="Gene3D" id="1.10.287.130">
    <property type="match status" value="1"/>
</dbReference>
<dbReference type="PRINTS" id="PR00344">
    <property type="entry name" value="BCTRLSENSOR"/>
</dbReference>
<dbReference type="SUPFAM" id="SSF55874">
    <property type="entry name" value="ATPase domain of HSP90 chaperone/DNA topoisomerase II/histidine kinase"/>
    <property type="match status" value="1"/>
</dbReference>
<keyword evidence="13" id="KW-1185">Reference proteome</keyword>
<dbReference type="STRING" id="1499966.U14_00167"/>
<dbReference type="AlphaFoldDB" id="A0A0S6VPJ5"/>
<evidence type="ECO:0000256" key="7">
    <source>
        <dbReference type="ARBA" id="ARBA00022840"/>
    </source>
</evidence>
<dbReference type="SMART" id="SM00388">
    <property type="entry name" value="HisKA"/>
    <property type="match status" value="1"/>
</dbReference>
<dbReference type="EC" id="2.7.13.3" evidence="2"/>
<dbReference type="InterPro" id="IPR001789">
    <property type="entry name" value="Sig_transdc_resp-reg_receiver"/>
</dbReference>
<dbReference type="PROSITE" id="PS50109">
    <property type="entry name" value="HIS_KIN"/>
    <property type="match status" value="1"/>
</dbReference>
<dbReference type="PANTHER" id="PTHR43065">
    <property type="entry name" value="SENSOR HISTIDINE KINASE"/>
    <property type="match status" value="1"/>
</dbReference>
<gene>
    <name evidence="12" type="ORF">U14_00167</name>
</gene>
<keyword evidence="7" id="KW-0067">ATP-binding</keyword>